<evidence type="ECO:0000256" key="1">
    <source>
        <dbReference type="SAM" id="MobiDB-lite"/>
    </source>
</evidence>
<feature type="region of interest" description="Disordered" evidence="1">
    <location>
        <begin position="78"/>
        <end position="103"/>
    </location>
</feature>
<protein>
    <submittedName>
        <fullName evidence="2">Uncharacterized protein</fullName>
    </submittedName>
</protein>
<sequence>MDGRCFAHDCTTMGWAWERPRANGCAVAGRWTVMRALLLASGWRGRALQMAAASRRLLGVVVRRWRMERRACRGRVRGLAPPRDFRGSGRRRRPLPGDALTMS</sequence>
<keyword evidence="3" id="KW-1185">Reference proteome</keyword>
<proteinExistence type="predicted"/>
<dbReference type="Proteomes" id="UP000250235">
    <property type="component" value="Unassembled WGS sequence"/>
</dbReference>
<gene>
    <name evidence="2" type="ORF">F511_47414</name>
</gene>
<dbReference type="EMBL" id="KV224592">
    <property type="protein sequence ID" value="KZT75561.1"/>
    <property type="molecule type" value="Genomic_DNA"/>
</dbReference>
<accession>A0A2Z6ZS42</accession>
<dbReference type="AlphaFoldDB" id="A0A2Z6ZS42"/>
<reference evidence="2 3" key="1">
    <citation type="journal article" date="2015" name="Proc. Natl. Acad. Sci. U.S.A.">
        <title>The resurrection genome of Boea hygrometrica: A blueprint for survival of dehydration.</title>
        <authorList>
            <person name="Xiao L."/>
            <person name="Yang G."/>
            <person name="Zhang L."/>
            <person name="Yang X."/>
            <person name="Zhao S."/>
            <person name="Ji Z."/>
            <person name="Zhou Q."/>
            <person name="Hu M."/>
            <person name="Wang Y."/>
            <person name="Chen M."/>
            <person name="Xu Y."/>
            <person name="Jin H."/>
            <person name="Xiao X."/>
            <person name="Hu G."/>
            <person name="Bao F."/>
            <person name="Hu Y."/>
            <person name="Wan P."/>
            <person name="Li L."/>
            <person name="Deng X."/>
            <person name="Kuang T."/>
            <person name="Xiang C."/>
            <person name="Zhu J.K."/>
            <person name="Oliver M.J."/>
            <person name="He Y."/>
        </authorList>
    </citation>
    <scope>NUCLEOTIDE SEQUENCE [LARGE SCALE GENOMIC DNA]</scope>
    <source>
        <strain evidence="3">cv. XS01</strain>
    </source>
</reference>
<evidence type="ECO:0000313" key="2">
    <source>
        <dbReference type="EMBL" id="KZT75561.1"/>
    </source>
</evidence>
<name>A0A2Z6ZS42_9LAMI</name>
<evidence type="ECO:0000313" key="3">
    <source>
        <dbReference type="Proteomes" id="UP000250235"/>
    </source>
</evidence>
<organism evidence="2 3">
    <name type="scientific">Dorcoceras hygrometricum</name>
    <dbReference type="NCBI Taxonomy" id="472368"/>
    <lineage>
        <taxon>Eukaryota</taxon>
        <taxon>Viridiplantae</taxon>
        <taxon>Streptophyta</taxon>
        <taxon>Embryophyta</taxon>
        <taxon>Tracheophyta</taxon>
        <taxon>Spermatophyta</taxon>
        <taxon>Magnoliopsida</taxon>
        <taxon>eudicotyledons</taxon>
        <taxon>Gunneridae</taxon>
        <taxon>Pentapetalae</taxon>
        <taxon>asterids</taxon>
        <taxon>lamiids</taxon>
        <taxon>Lamiales</taxon>
        <taxon>Gesneriaceae</taxon>
        <taxon>Didymocarpoideae</taxon>
        <taxon>Trichosporeae</taxon>
        <taxon>Loxocarpinae</taxon>
        <taxon>Dorcoceras</taxon>
    </lineage>
</organism>